<sequence>MKSKPQITLGFCIASPQQGDLRLSGPPSGQDTSGVAQTHDTWVLADLRVDLLATVPPTPPTICGPYETNNTAKMR</sequence>
<keyword evidence="2" id="KW-1185">Reference proteome</keyword>
<accession>A0AAV4B1A7</accession>
<evidence type="ECO:0000313" key="2">
    <source>
        <dbReference type="Proteomes" id="UP000735302"/>
    </source>
</evidence>
<dbReference type="EMBL" id="BLXT01004465">
    <property type="protein sequence ID" value="GFO12873.1"/>
    <property type="molecule type" value="Genomic_DNA"/>
</dbReference>
<gene>
    <name evidence="1" type="ORF">PoB_003937800</name>
</gene>
<proteinExistence type="predicted"/>
<name>A0AAV4B1A7_9GAST</name>
<organism evidence="1 2">
    <name type="scientific">Plakobranchus ocellatus</name>
    <dbReference type="NCBI Taxonomy" id="259542"/>
    <lineage>
        <taxon>Eukaryota</taxon>
        <taxon>Metazoa</taxon>
        <taxon>Spiralia</taxon>
        <taxon>Lophotrochozoa</taxon>
        <taxon>Mollusca</taxon>
        <taxon>Gastropoda</taxon>
        <taxon>Heterobranchia</taxon>
        <taxon>Euthyneura</taxon>
        <taxon>Panpulmonata</taxon>
        <taxon>Sacoglossa</taxon>
        <taxon>Placobranchoidea</taxon>
        <taxon>Plakobranchidae</taxon>
        <taxon>Plakobranchus</taxon>
    </lineage>
</organism>
<evidence type="ECO:0000313" key="1">
    <source>
        <dbReference type="EMBL" id="GFO12873.1"/>
    </source>
</evidence>
<protein>
    <submittedName>
        <fullName evidence="1">Uncharacterized protein</fullName>
    </submittedName>
</protein>
<dbReference type="Proteomes" id="UP000735302">
    <property type="component" value="Unassembled WGS sequence"/>
</dbReference>
<dbReference type="AlphaFoldDB" id="A0AAV4B1A7"/>
<comment type="caution">
    <text evidence="1">The sequence shown here is derived from an EMBL/GenBank/DDBJ whole genome shotgun (WGS) entry which is preliminary data.</text>
</comment>
<reference evidence="1 2" key="1">
    <citation type="journal article" date="2021" name="Elife">
        <title>Chloroplast acquisition without the gene transfer in kleptoplastic sea slugs, Plakobranchus ocellatus.</title>
        <authorList>
            <person name="Maeda T."/>
            <person name="Takahashi S."/>
            <person name="Yoshida T."/>
            <person name="Shimamura S."/>
            <person name="Takaki Y."/>
            <person name="Nagai Y."/>
            <person name="Toyoda A."/>
            <person name="Suzuki Y."/>
            <person name="Arimoto A."/>
            <person name="Ishii H."/>
            <person name="Satoh N."/>
            <person name="Nishiyama T."/>
            <person name="Hasebe M."/>
            <person name="Maruyama T."/>
            <person name="Minagawa J."/>
            <person name="Obokata J."/>
            <person name="Shigenobu S."/>
        </authorList>
    </citation>
    <scope>NUCLEOTIDE SEQUENCE [LARGE SCALE GENOMIC DNA]</scope>
</reference>